<evidence type="ECO:0000313" key="3">
    <source>
        <dbReference type="Proteomes" id="UP001151516"/>
    </source>
</evidence>
<sequence>MSQHYAPVGPVGVEDVGETGIEAPLDQAARESSHGGRMSSITTSSTLAFIAASRQQHLDEVDDNDEAEEEEEGAAEFDPLFEFTDEVQEKPASHDTTVRCCNNRIWQVISYVNWPKVLRFTATYLALPFITGVMAGMGEIFANEFMYRWGWKGARPVAVAGRNSRVFPVVEKARDAANIFHEPID</sequence>
<feature type="region of interest" description="Disordered" evidence="1">
    <location>
        <begin position="1"/>
        <end position="40"/>
    </location>
</feature>
<gene>
    <name evidence="2" type="ORF">IWW39_000870</name>
</gene>
<name>A0A9W8GPB3_9FUNG</name>
<evidence type="ECO:0000313" key="2">
    <source>
        <dbReference type="EMBL" id="KAJ2690319.1"/>
    </source>
</evidence>
<dbReference type="GO" id="GO:0005741">
    <property type="term" value="C:mitochondrial outer membrane"/>
    <property type="evidence" value="ECO:0007669"/>
    <property type="project" value="InterPro"/>
</dbReference>
<proteinExistence type="predicted"/>
<organism evidence="2 3">
    <name type="scientific">Coemansia spiralis</name>
    <dbReference type="NCBI Taxonomy" id="417178"/>
    <lineage>
        <taxon>Eukaryota</taxon>
        <taxon>Fungi</taxon>
        <taxon>Fungi incertae sedis</taxon>
        <taxon>Zoopagomycota</taxon>
        <taxon>Kickxellomycotina</taxon>
        <taxon>Kickxellomycetes</taxon>
        <taxon>Kickxellales</taxon>
        <taxon>Kickxellaceae</taxon>
        <taxon>Coemansia</taxon>
    </lineage>
</organism>
<protein>
    <submittedName>
        <fullName evidence="2">Uncharacterized protein</fullName>
    </submittedName>
</protein>
<evidence type="ECO:0000256" key="1">
    <source>
        <dbReference type="SAM" id="MobiDB-lite"/>
    </source>
</evidence>
<dbReference type="InterPro" id="IPR013262">
    <property type="entry name" value="OMP_MIM1/TOM13_mt"/>
</dbReference>
<keyword evidence="3" id="KW-1185">Reference proteome</keyword>
<dbReference type="Pfam" id="PF08219">
    <property type="entry name" value="TOM13"/>
    <property type="match status" value="1"/>
</dbReference>
<dbReference type="OrthoDB" id="5529571at2759"/>
<comment type="caution">
    <text evidence="2">The sequence shown here is derived from an EMBL/GenBank/DDBJ whole genome shotgun (WGS) entry which is preliminary data.</text>
</comment>
<dbReference type="Proteomes" id="UP001151516">
    <property type="component" value="Unassembled WGS sequence"/>
</dbReference>
<dbReference type="EMBL" id="JANBTX010000013">
    <property type="protein sequence ID" value="KAJ2690319.1"/>
    <property type="molecule type" value="Genomic_DNA"/>
</dbReference>
<dbReference type="AlphaFoldDB" id="A0A9W8GPB3"/>
<reference evidence="2" key="1">
    <citation type="submission" date="2022-07" db="EMBL/GenBank/DDBJ databases">
        <title>Phylogenomic reconstructions and comparative analyses of Kickxellomycotina fungi.</title>
        <authorList>
            <person name="Reynolds N.K."/>
            <person name="Stajich J.E."/>
            <person name="Barry K."/>
            <person name="Grigoriev I.V."/>
            <person name="Crous P."/>
            <person name="Smith M.E."/>
        </authorList>
    </citation>
    <scope>NUCLEOTIDE SEQUENCE</scope>
    <source>
        <strain evidence="2">CBS 109367</strain>
    </source>
</reference>
<accession>A0A9W8GPB3</accession>
<feature type="compositionally biased region" description="Low complexity" evidence="1">
    <location>
        <begin position="7"/>
        <end position="20"/>
    </location>
</feature>